<dbReference type="HAMAP" id="MF_01021">
    <property type="entry name" value="HisI"/>
    <property type="match status" value="1"/>
</dbReference>
<sequence>MLAGALATLSGMPIAEPINFTEDEIAAVRWNQDGLAAAIVQEDSTGQVLMLAWVNEESLRKSLETGRTWFWSRSRQEFWCKGETSGDRQFIRRAAYDCDVDAILFIVEQEGNGACHTGERSCFFRDFGSGASPGSV</sequence>
<keyword evidence="8" id="KW-0368">Histidine biosynthesis</keyword>
<dbReference type="PANTHER" id="PTHR42945:SF1">
    <property type="entry name" value="HISTIDINE BIOSYNTHESIS BIFUNCTIONAL PROTEIN HIS7"/>
    <property type="match status" value="1"/>
</dbReference>
<organism evidence="10">
    <name type="scientific">freshwater metagenome</name>
    <dbReference type="NCBI Taxonomy" id="449393"/>
    <lineage>
        <taxon>unclassified sequences</taxon>
        <taxon>metagenomes</taxon>
        <taxon>ecological metagenomes</taxon>
    </lineage>
</organism>
<accession>A0A6J6KA16</accession>
<reference evidence="10" key="1">
    <citation type="submission" date="2020-05" db="EMBL/GenBank/DDBJ databases">
        <authorList>
            <person name="Chiriac C."/>
            <person name="Salcher M."/>
            <person name="Ghai R."/>
            <person name="Kavagutti S V."/>
        </authorList>
    </citation>
    <scope>NUCLEOTIDE SEQUENCE</scope>
</reference>
<evidence type="ECO:0000256" key="7">
    <source>
        <dbReference type="ARBA" id="ARBA00022801"/>
    </source>
</evidence>
<gene>
    <name evidence="10" type="ORF">UFOPK2242_00128</name>
</gene>
<dbReference type="FunFam" id="3.10.20.810:FF:000001">
    <property type="entry name" value="Histidine biosynthesis bifunctional protein HisIE"/>
    <property type="match status" value="1"/>
</dbReference>
<dbReference type="UniPathway" id="UPA00031">
    <property type="reaction ID" value="UER00008"/>
</dbReference>
<dbReference type="Pfam" id="PF01502">
    <property type="entry name" value="PRA-CH"/>
    <property type="match status" value="1"/>
</dbReference>
<feature type="domain" description="Phosphoribosyl-AMP cyclohydrolase" evidence="9">
    <location>
        <begin position="50"/>
        <end position="124"/>
    </location>
</feature>
<dbReference type="InterPro" id="IPR002496">
    <property type="entry name" value="PRib_AMP_CycHydrolase_dom"/>
</dbReference>
<evidence type="ECO:0000256" key="3">
    <source>
        <dbReference type="ARBA" id="ARBA00012721"/>
    </source>
</evidence>
<evidence type="ECO:0000313" key="10">
    <source>
        <dbReference type="EMBL" id="CAB4646086.1"/>
    </source>
</evidence>
<evidence type="ECO:0000256" key="5">
    <source>
        <dbReference type="ARBA" id="ARBA00022490"/>
    </source>
</evidence>
<proteinExistence type="inferred from homology"/>
<dbReference type="InterPro" id="IPR038019">
    <property type="entry name" value="PRib_AMP_CycHydrolase_sf"/>
</dbReference>
<dbReference type="GO" id="GO:0000105">
    <property type="term" value="P:L-histidine biosynthetic process"/>
    <property type="evidence" value="ECO:0007669"/>
    <property type="project" value="UniProtKB-UniPathway"/>
</dbReference>
<dbReference type="PANTHER" id="PTHR42945">
    <property type="entry name" value="HISTIDINE BIOSYNTHESIS BIFUNCTIONAL PROTEIN"/>
    <property type="match status" value="1"/>
</dbReference>
<dbReference type="EC" id="3.5.4.19" evidence="3"/>
<dbReference type="AlphaFoldDB" id="A0A6J6KA16"/>
<dbReference type="SUPFAM" id="SSF141734">
    <property type="entry name" value="HisI-like"/>
    <property type="match status" value="1"/>
</dbReference>
<dbReference type="Gene3D" id="3.10.20.810">
    <property type="entry name" value="Phosphoribosyl-AMP cyclohydrolase"/>
    <property type="match status" value="1"/>
</dbReference>
<keyword evidence="7" id="KW-0378">Hydrolase</keyword>
<name>A0A6J6KA16_9ZZZZ</name>
<dbReference type="GO" id="GO:0004636">
    <property type="term" value="F:phosphoribosyl-ATP diphosphatase activity"/>
    <property type="evidence" value="ECO:0007669"/>
    <property type="project" value="UniProtKB-ARBA"/>
</dbReference>
<evidence type="ECO:0000256" key="1">
    <source>
        <dbReference type="ARBA" id="ARBA00000024"/>
    </source>
</evidence>
<evidence type="ECO:0000259" key="9">
    <source>
        <dbReference type="Pfam" id="PF01502"/>
    </source>
</evidence>
<evidence type="ECO:0000256" key="2">
    <source>
        <dbReference type="ARBA" id="ARBA00005169"/>
    </source>
</evidence>
<comment type="catalytic activity">
    <reaction evidence="1">
        <text>1-(5-phospho-beta-D-ribosyl)-5'-AMP + H2O = 1-(5-phospho-beta-D-ribosyl)-5-[(5-phospho-beta-D-ribosylamino)methylideneamino]imidazole-4-carboxamide</text>
        <dbReference type="Rhea" id="RHEA:20049"/>
        <dbReference type="ChEBI" id="CHEBI:15377"/>
        <dbReference type="ChEBI" id="CHEBI:58435"/>
        <dbReference type="ChEBI" id="CHEBI:59457"/>
        <dbReference type="EC" id="3.5.4.19"/>
    </reaction>
</comment>
<dbReference type="InterPro" id="IPR026660">
    <property type="entry name" value="PRA-CH"/>
</dbReference>
<evidence type="ECO:0000256" key="4">
    <source>
        <dbReference type="ARBA" id="ARBA00017720"/>
    </source>
</evidence>
<evidence type="ECO:0000256" key="6">
    <source>
        <dbReference type="ARBA" id="ARBA00022605"/>
    </source>
</evidence>
<protein>
    <recommendedName>
        <fullName evidence="4">Histidine biosynthesis bifunctional protein HisIE</fullName>
        <ecNumber evidence="3">3.5.4.19</ecNumber>
    </recommendedName>
</protein>
<dbReference type="GO" id="GO:0004635">
    <property type="term" value="F:phosphoribosyl-AMP cyclohydrolase activity"/>
    <property type="evidence" value="ECO:0007669"/>
    <property type="project" value="UniProtKB-EC"/>
</dbReference>
<comment type="pathway">
    <text evidence="2">Amino-acid biosynthesis; L-histidine biosynthesis; L-histidine from 5-phospho-alpha-D-ribose 1-diphosphate: step 3/9.</text>
</comment>
<keyword evidence="6" id="KW-0028">Amino-acid biosynthesis</keyword>
<keyword evidence="5" id="KW-0963">Cytoplasm</keyword>
<dbReference type="NCBIfam" id="NF000768">
    <property type="entry name" value="PRK00051.1"/>
    <property type="match status" value="1"/>
</dbReference>
<evidence type="ECO:0000256" key="8">
    <source>
        <dbReference type="ARBA" id="ARBA00023102"/>
    </source>
</evidence>
<dbReference type="EMBL" id="CAEZWM010000006">
    <property type="protein sequence ID" value="CAB4646086.1"/>
    <property type="molecule type" value="Genomic_DNA"/>
</dbReference>